<organism evidence="2 3">
    <name type="scientific">Roseofilum casamattae BLCC-M143</name>
    <dbReference type="NCBI Taxonomy" id="3022442"/>
    <lineage>
        <taxon>Bacteria</taxon>
        <taxon>Bacillati</taxon>
        <taxon>Cyanobacteriota</taxon>
        <taxon>Cyanophyceae</taxon>
        <taxon>Desertifilales</taxon>
        <taxon>Desertifilaceae</taxon>
        <taxon>Roseofilum</taxon>
        <taxon>Roseofilum casamattae</taxon>
    </lineage>
</organism>
<accession>A0ABT7C3P7</accession>
<reference evidence="2 3" key="1">
    <citation type="submission" date="2023-01" db="EMBL/GenBank/DDBJ databases">
        <title>Novel diversity within Roseofilum (Cyanobacteria; Desertifilaceae) from marine benthic mats with descriptions of four novel species.</title>
        <authorList>
            <person name="Wang Y."/>
            <person name="Berthold D.E."/>
            <person name="Hu J."/>
            <person name="Lefler F.W."/>
            <person name="Laughinghouse H.D. IV."/>
        </authorList>
    </citation>
    <scope>NUCLEOTIDE SEQUENCE [LARGE SCALE GENOMIC DNA]</scope>
    <source>
        <strain evidence="2 3">BLCC-M143</strain>
    </source>
</reference>
<comment type="caution">
    <text evidence="2">The sequence shown here is derived from an EMBL/GenBank/DDBJ whole genome shotgun (WGS) entry which is preliminary data.</text>
</comment>
<dbReference type="Proteomes" id="UP001232992">
    <property type="component" value="Unassembled WGS sequence"/>
</dbReference>
<keyword evidence="3" id="KW-1185">Reference proteome</keyword>
<dbReference type="RefSeq" id="WP_283759990.1">
    <property type="nucleotide sequence ID" value="NZ_JAQOSQ010000031.1"/>
</dbReference>
<protein>
    <recommendedName>
        <fullName evidence="4">Uma2 family endonuclease</fullName>
    </recommendedName>
</protein>
<evidence type="ECO:0000313" key="2">
    <source>
        <dbReference type="EMBL" id="MDJ1185346.1"/>
    </source>
</evidence>
<feature type="region of interest" description="Disordered" evidence="1">
    <location>
        <begin position="46"/>
        <end position="68"/>
    </location>
</feature>
<dbReference type="EMBL" id="JAQOSQ010000031">
    <property type="protein sequence ID" value="MDJ1185346.1"/>
    <property type="molecule type" value="Genomic_DNA"/>
</dbReference>
<evidence type="ECO:0008006" key="4">
    <source>
        <dbReference type="Google" id="ProtNLM"/>
    </source>
</evidence>
<sequence>MGGLELEVLSWFDAKGDRYLFSEEVVELERQGRAWECQQREQAEARARQERQQREEAEARAARAETENEALRQRLRELGIDPNEL</sequence>
<proteinExistence type="predicted"/>
<name>A0ABT7C3P7_9CYAN</name>
<evidence type="ECO:0000313" key="3">
    <source>
        <dbReference type="Proteomes" id="UP001232992"/>
    </source>
</evidence>
<gene>
    <name evidence="2" type="ORF">PMH09_19340</name>
</gene>
<evidence type="ECO:0000256" key="1">
    <source>
        <dbReference type="SAM" id="MobiDB-lite"/>
    </source>
</evidence>